<protein>
    <submittedName>
        <fullName evidence="7">4-hydroxythreonine-4-phosphate dehydrogenase PdxA</fullName>
        <ecNumber evidence="7">1.1.1.262</ecNumber>
    </submittedName>
</protein>
<evidence type="ECO:0000313" key="8">
    <source>
        <dbReference type="Proteomes" id="UP000260773"/>
    </source>
</evidence>
<dbReference type="PANTHER" id="PTHR30004:SF6">
    <property type="entry name" value="D-THREONATE 4-PHOSPHATE DEHYDROGENASE"/>
    <property type="match status" value="1"/>
</dbReference>
<evidence type="ECO:0000256" key="1">
    <source>
        <dbReference type="ARBA" id="ARBA00001968"/>
    </source>
</evidence>
<organism evidence="7 8">
    <name type="scientific">Coprococcus catus</name>
    <dbReference type="NCBI Taxonomy" id="116085"/>
    <lineage>
        <taxon>Bacteria</taxon>
        <taxon>Bacillati</taxon>
        <taxon>Bacillota</taxon>
        <taxon>Clostridia</taxon>
        <taxon>Lachnospirales</taxon>
        <taxon>Lachnospiraceae</taxon>
        <taxon>Coprococcus</taxon>
    </lineage>
</organism>
<proteinExistence type="inferred from homology"/>
<evidence type="ECO:0000256" key="5">
    <source>
        <dbReference type="ARBA" id="ARBA00023002"/>
    </source>
</evidence>
<dbReference type="EC" id="1.1.1.262" evidence="7"/>
<dbReference type="GO" id="GO:0050570">
    <property type="term" value="F:4-hydroxythreonine-4-phosphate dehydrogenase activity"/>
    <property type="evidence" value="ECO:0007669"/>
    <property type="project" value="UniProtKB-EC"/>
</dbReference>
<keyword evidence="6" id="KW-0520">NAD</keyword>
<evidence type="ECO:0000256" key="4">
    <source>
        <dbReference type="ARBA" id="ARBA00022723"/>
    </source>
</evidence>
<comment type="subunit">
    <text evidence="3">Homodimer.</text>
</comment>
<evidence type="ECO:0000256" key="3">
    <source>
        <dbReference type="ARBA" id="ARBA00011738"/>
    </source>
</evidence>
<dbReference type="InterPro" id="IPR005255">
    <property type="entry name" value="PdxA_fam"/>
</dbReference>
<dbReference type="GO" id="GO:0046872">
    <property type="term" value="F:metal ion binding"/>
    <property type="evidence" value="ECO:0007669"/>
    <property type="project" value="UniProtKB-KW"/>
</dbReference>
<comment type="caution">
    <text evidence="7">The sequence shown here is derived from an EMBL/GenBank/DDBJ whole genome shotgun (WGS) entry which is preliminary data.</text>
</comment>
<keyword evidence="5 7" id="KW-0560">Oxidoreductase</keyword>
<dbReference type="Proteomes" id="UP000260773">
    <property type="component" value="Unassembled WGS sequence"/>
</dbReference>
<evidence type="ECO:0000256" key="6">
    <source>
        <dbReference type="ARBA" id="ARBA00023027"/>
    </source>
</evidence>
<evidence type="ECO:0000313" key="7">
    <source>
        <dbReference type="EMBL" id="RGB74955.1"/>
    </source>
</evidence>
<accession>A0A3E2TG44</accession>
<evidence type="ECO:0000256" key="2">
    <source>
        <dbReference type="ARBA" id="ARBA00009464"/>
    </source>
</evidence>
<name>A0A3E2TG44_9FIRM</name>
<dbReference type="NCBIfam" id="TIGR00557">
    <property type="entry name" value="pdxA"/>
    <property type="match status" value="1"/>
</dbReference>
<sequence>MSKKPILGITMGDPASIGPEITVKALSDPAIYEKCSPIIIGDAAVMEAAVGIVGKDVKINAVSDVKEAKFEFGTIDVYDMKLVDMDKLERGVVSAMAGNAAFQYVKKVIELAMNHEVDATVTNALNKEAMNLAGHHYSGHTEIYAEYTGTKKYTMMLAHENLRVVHVSTHVSLREACDRVKKGRVLEVIRIADQACKELGIKEPKIGVAGLNPHSGENGMFGREEIEEITPAIEAAKGEGIIVDGPVPPDTVFSKARGGWYDIVVAMYHDQGHIPLKVVGFVYNQAEQKWDAVAGVNITLGLPIIRASVDHGTAFDQAGKGVANELSLINAMDYAIRMSEGRTK</sequence>
<dbReference type="GO" id="GO:0051287">
    <property type="term" value="F:NAD binding"/>
    <property type="evidence" value="ECO:0007669"/>
    <property type="project" value="InterPro"/>
</dbReference>
<keyword evidence="4" id="KW-0479">Metal-binding</keyword>
<gene>
    <name evidence="7" type="primary">pdxA</name>
    <name evidence="7" type="ORF">DW070_14545</name>
</gene>
<comment type="cofactor">
    <cofactor evidence="1">
        <name>a divalent metal cation</name>
        <dbReference type="ChEBI" id="CHEBI:60240"/>
    </cofactor>
</comment>
<comment type="similarity">
    <text evidence="2">Belongs to the PdxA family. PdxA2 subfamily.</text>
</comment>
<dbReference type="Gene3D" id="3.40.718.10">
    <property type="entry name" value="Isopropylmalate Dehydrogenase"/>
    <property type="match status" value="1"/>
</dbReference>
<reference evidence="7 8" key="1">
    <citation type="submission" date="2018-08" db="EMBL/GenBank/DDBJ databases">
        <title>A genome reference for cultivated species of the human gut microbiota.</title>
        <authorList>
            <person name="Zou Y."/>
            <person name="Xue W."/>
            <person name="Luo G."/>
        </authorList>
    </citation>
    <scope>NUCLEOTIDE SEQUENCE [LARGE SCALE GENOMIC DNA]</scope>
    <source>
        <strain evidence="7 8">AF45-17</strain>
    </source>
</reference>
<dbReference type="SUPFAM" id="SSF53659">
    <property type="entry name" value="Isocitrate/Isopropylmalate dehydrogenase-like"/>
    <property type="match status" value="1"/>
</dbReference>
<dbReference type="EMBL" id="QVEP01000050">
    <property type="protein sequence ID" value="RGB74955.1"/>
    <property type="molecule type" value="Genomic_DNA"/>
</dbReference>
<dbReference type="Pfam" id="PF04166">
    <property type="entry name" value="PdxA"/>
    <property type="match status" value="1"/>
</dbReference>
<dbReference type="PANTHER" id="PTHR30004">
    <property type="entry name" value="4-HYDROXYTHREONINE-4-PHOSPHATE DEHYDROGENASE"/>
    <property type="match status" value="1"/>
</dbReference>
<dbReference type="AlphaFoldDB" id="A0A3E2TG44"/>